<evidence type="ECO:0000313" key="1">
    <source>
        <dbReference type="EMBL" id="KJF74391.1"/>
    </source>
</evidence>
<accession>A0ABR5DBF3</accession>
<reference evidence="1 2" key="1">
    <citation type="submission" date="2014-12" db="EMBL/GenBank/DDBJ databases">
        <authorList>
            <person name="Kuzmanovic N."/>
            <person name="Pulawska J."/>
            <person name="Obradovic A."/>
        </authorList>
    </citation>
    <scope>NUCLEOTIDE SEQUENCE [LARGE SCALE GENOMIC DNA]</scope>
    <source>
        <strain evidence="1 2">KFB 330</strain>
    </source>
</reference>
<evidence type="ECO:0000313" key="2">
    <source>
        <dbReference type="Proteomes" id="UP000032564"/>
    </source>
</evidence>
<name>A0ABR5DBF3_9HYPH</name>
<dbReference type="Proteomes" id="UP000032564">
    <property type="component" value="Unassembled WGS sequence"/>
</dbReference>
<protein>
    <submittedName>
        <fullName evidence="1">Uncharacterized protein</fullName>
    </submittedName>
</protein>
<dbReference type="RefSeq" id="WP_045015940.1">
    <property type="nucleotide sequence ID" value="NZ_CP166104.1"/>
</dbReference>
<comment type="caution">
    <text evidence="1">The sequence shown here is derived from an EMBL/GenBank/DDBJ whole genome shotgun (WGS) entry which is preliminary data.</text>
</comment>
<sequence>MVAMRGADPAAQAAIALRIMTRVKFRVGACCEVKWTALPELVCAAAHDFISKTDASMSGAQLVVSLRSLFFEKCHRFRRQFPLKIPRISQGEVYQFIDDTFAKNEKKFQFITEALTATLQFCLWFDLQNNFLKIRCG</sequence>
<organism evidence="1 2">
    <name type="scientific">Agrobacterium arsenijevicii</name>
    <dbReference type="NCBI Taxonomy" id="1585697"/>
    <lineage>
        <taxon>Bacteria</taxon>
        <taxon>Pseudomonadati</taxon>
        <taxon>Pseudomonadota</taxon>
        <taxon>Alphaproteobacteria</taxon>
        <taxon>Hyphomicrobiales</taxon>
        <taxon>Rhizobiaceae</taxon>
        <taxon>Rhizobium/Agrobacterium group</taxon>
        <taxon>Agrobacterium</taxon>
    </lineage>
</organism>
<keyword evidence="2" id="KW-1185">Reference proteome</keyword>
<dbReference type="EMBL" id="JWIT01000003">
    <property type="protein sequence ID" value="KJF74391.1"/>
    <property type="molecule type" value="Genomic_DNA"/>
</dbReference>
<gene>
    <name evidence="1" type="ORF">RP75_04515</name>
</gene>
<proteinExistence type="predicted"/>